<feature type="transmembrane region" description="Helical" evidence="1">
    <location>
        <begin position="18"/>
        <end position="36"/>
    </location>
</feature>
<keyword evidence="1" id="KW-0812">Transmembrane</keyword>
<feature type="domain" description="Diphthamide synthase" evidence="2">
    <location>
        <begin position="6"/>
        <end position="222"/>
    </location>
</feature>
<evidence type="ECO:0000256" key="1">
    <source>
        <dbReference type="SAM" id="Phobius"/>
    </source>
</evidence>
<dbReference type="KEGG" id="abri:DFR85_09040"/>
<dbReference type="OrthoDB" id="372052at2157"/>
<keyword evidence="3" id="KW-0436">Ligase</keyword>
<dbReference type="Proteomes" id="UP000248044">
    <property type="component" value="Chromosome"/>
</dbReference>
<dbReference type="InterPro" id="IPR022427">
    <property type="entry name" value="MJ0570_ATP-bd"/>
</dbReference>
<dbReference type="NCBIfam" id="TIGR00290">
    <property type="entry name" value="MJ0570_dom"/>
    <property type="match status" value="1"/>
</dbReference>
<dbReference type="InterPro" id="IPR014729">
    <property type="entry name" value="Rossmann-like_a/b/a_fold"/>
</dbReference>
<evidence type="ECO:0000259" key="2">
    <source>
        <dbReference type="Pfam" id="PF01902"/>
    </source>
</evidence>
<reference evidence="3 4" key="1">
    <citation type="submission" date="2018-05" db="EMBL/GenBank/DDBJ databases">
        <title>Complete Genome Sequences of Extremely Thermoacidophilic, Metal-Mobilizing Type-Strain Members of the Archaeal Family Sulfolobaceae: Acidianus brierleyi DSM-1651T, Acidianus sulfidivorans DSM-18786T, Metallosphaera hakonensis DSM-7519T, and Metallosphaera prunae DSM-10039T.</title>
        <authorList>
            <person name="Counts J.A."/>
            <person name="Kelly R.M."/>
        </authorList>
    </citation>
    <scope>NUCLEOTIDE SEQUENCE [LARGE SCALE GENOMIC DNA]</scope>
    <source>
        <strain evidence="3 4">DSM 1651</strain>
    </source>
</reference>
<dbReference type="GO" id="GO:0017183">
    <property type="term" value="P:protein histidyl modification to diphthamide"/>
    <property type="evidence" value="ECO:0007669"/>
    <property type="project" value="TreeGrafter"/>
</dbReference>
<dbReference type="CDD" id="cd01994">
    <property type="entry name" value="AANH_PF0828-like"/>
    <property type="match status" value="1"/>
</dbReference>
<keyword evidence="4" id="KW-1185">Reference proteome</keyword>
<dbReference type="InterPro" id="IPR030662">
    <property type="entry name" value="DPH6/MJ0570"/>
</dbReference>
<dbReference type="GO" id="GO:0017178">
    <property type="term" value="F:diphthine-ammonia ligase activity"/>
    <property type="evidence" value="ECO:0007669"/>
    <property type="project" value="TreeGrafter"/>
</dbReference>
<dbReference type="EMBL" id="CP029289">
    <property type="protein sequence ID" value="AWR94717.1"/>
    <property type="molecule type" value="Genomic_DNA"/>
</dbReference>
<dbReference type="PIRSF" id="PIRSF039123">
    <property type="entry name" value="Diphthamide_synthase"/>
    <property type="match status" value="1"/>
</dbReference>
<evidence type="ECO:0000313" key="4">
    <source>
        <dbReference type="Proteomes" id="UP000248044"/>
    </source>
</evidence>
<dbReference type="InterPro" id="IPR002761">
    <property type="entry name" value="Diphthami_syn_dom"/>
</dbReference>
<evidence type="ECO:0000313" key="3">
    <source>
        <dbReference type="EMBL" id="AWR94717.1"/>
    </source>
</evidence>
<organism evidence="3 4">
    <name type="scientific">Acidianus brierleyi</name>
    <dbReference type="NCBI Taxonomy" id="41673"/>
    <lineage>
        <taxon>Archaea</taxon>
        <taxon>Thermoproteota</taxon>
        <taxon>Thermoprotei</taxon>
        <taxon>Sulfolobales</taxon>
        <taxon>Sulfolobaceae</taxon>
        <taxon>Acidianus</taxon>
    </lineage>
</organism>
<dbReference type="NCBIfam" id="TIGR03679">
    <property type="entry name" value="arCOG00187"/>
    <property type="match status" value="1"/>
</dbReference>
<keyword evidence="1" id="KW-0472">Membrane</keyword>
<proteinExistence type="predicted"/>
<dbReference type="AlphaFoldDB" id="A0A2U9IF92"/>
<dbReference type="Gene3D" id="3.90.1490.10">
    <property type="entry name" value="putative n-type atp pyrophosphatase, domain 2"/>
    <property type="match status" value="1"/>
</dbReference>
<dbReference type="PANTHER" id="PTHR12196">
    <property type="entry name" value="DOMAIN OF UNKNOWN FUNCTION 71 DUF71 -CONTAINING PROTEIN"/>
    <property type="match status" value="1"/>
</dbReference>
<sequence>MNYNLCALYSGGKDSTYALHWAVFKGFNVICLITILPKREDSWMFQYPNVEFTRYQAEVLGIPIFFQESSGLKEKELEDLFLAFSKAKELGAEGIVSGALLSDYQRLNINFIANKLNLKTFSPLWRKNQENYMRELIDEGFEYVITSASAYGFPFELVGKEVSREDIEKIILASKKFGFNPAFEGGEAETFVTYAPLFKRKLKIIGETIKLGEFEWRFKIKHIL</sequence>
<name>A0A2U9IF92_9CREN</name>
<keyword evidence="1" id="KW-1133">Transmembrane helix</keyword>
<dbReference type="GeneID" id="36832298"/>
<dbReference type="RefSeq" id="WP_110270598.1">
    <property type="nucleotide sequence ID" value="NZ_CP029289.2"/>
</dbReference>
<dbReference type="Pfam" id="PF01902">
    <property type="entry name" value="Diphthami_syn_2"/>
    <property type="match status" value="1"/>
</dbReference>
<accession>A0A2U9IF92</accession>
<dbReference type="Gene3D" id="3.40.50.620">
    <property type="entry name" value="HUPs"/>
    <property type="match status" value="1"/>
</dbReference>
<protein>
    <submittedName>
        <fullName evidence="3">Diphthine--ammonia ligase</fullName>
    </submittedName>
</protein>
<gene>
    <name evidence="3" type="ORF">DFR85_09040</name>
</gene>
<dbReference type="PANTHER" id="PTHR12196:SF2">
    <property type="entry name" value="DIPHTHINE--AMMONIA LIGASE"/>
    <property type="match status" value="1"/>
</dbReference>
<dbReference type="SUPFAM" id="SSF52402">
    <property type="entry name" value="Adenine nucleotide alpha hydrolases-like"/>
    <property type="match status" value="1"/>
</dbReference>